<keyword evidence="1 4" id="KW-0479">Metal-binding</keyword>
<keyword evidence="8" id="KW-1185">Reference proteome</keyword>
<dbReference type="InterPro" id="IPR000571">
    <property type="entry name" value="Znf_CCCH"/>
</dbReference>
<organism evidence="7 8">
    <name type="scientific">Actinomortierella ambigua</name>
    <dbReference type="NCBI Taxonomy" id="1343610"/>
    <lineage>
        <taxon>Eukaryota</taxon>
        <taxon>Fungi</taxon>
        <taxon>Fungi incertae sedis</taxon>
        <taxon>Mucoromycota</taxon>
        <taxon>Mortierellomycotina</taxon>
        <taxon>Mortierellomycetes</taxon>
        <taxon>Mortierellales</taxon>
        <taxon>Mortierellaceae</taxon>
        <taxon>Actinomortierella</taxon>
    </lineage>
</organism>
<dbReference type="OrthoDB" id="5964700at2759"/>
<evidence type="ECO:0000256" key="2">
    <source>
        <dbReference type="ARBA" id="ARBA00022771"/>
    </source>
</evidence>
<dbReference type="InterPro" id="IPR036855">
    <property type="entry name" value="Znf_CCCH_sf"/>
</dbReference>
<keyword evidence="2 4" id="KW-0863">Zinc-finger</keyword>
<evidence type="ECO:0000256" key="5">
    <source>
        <dbReference type="SAM" id="MobiDB-lite"/>
    </source>
</evidence>
<feature type="region of interest" description="Disordered" evidence="5">
    <location>
        <begin position="1"/>
        <end position="33"/>
    </location>
</feature>
<dbReference type="SMART" id="SM00356">
    <property type="entry name" value="ZnF_C3H1"/>
    <property type="match status" value="1"/>
</dbReference>
<dbReference type="SUPFAM" id="SSF90229">
    <property type="entry name" value="CCCH zinc finger"/>
    <property type="match status" value="1"/>
</dbReference>
<feature type="domain" description="C3H1-type" evidence="6">
    <location>
        <begin position="36"/>
        <end position="64"/>
    </location>
</feature>
<feature type="region of interest" description="Disordered" evidence="5">
    <location>
        <begin position="113"/>
        <end position="190"/>
    </location>
</feature>
<protein>
    <recommendedName>
        <fullName evidence="6">C3H1-type domain-containing protein</fullName>
    </recommendedName>
</protein>
<evidence type="ECO:0000259" key="6">
    <source>
        <dbReference type="PROSITE" id="PS50103"/>
    </source>
</evidence>
<dbReference type="Proteomes" id="UP000807716">
    <property type="component" value="Unassembled WGS sequence"/>
</dbReference>
<accession>A0A9P6PUF2</accession>
<evidence type="ECO:0000256" key="1">
    <source>
        <dbReference type="ARBA" id="ARBA00022723"/>
    </source>
</evidence>
<dbReference type="EMBL" id="JAAAJB010000675">
    <property type="protein sequence ID" value="KAG0252294.1"/>
    <property type="molecule type" value="Genomic_DNA"/>
</dbReference>
<dbReference type="PROSITE" id="PS50103">
    <property type="entry name" value="ZF_C3H1"/>
    <property type="match status" value="1"/>
</dbReference>
<dbReference type="Gene3D" id="6.10.250.3220">
    <property type="match status" value="1"/>
</dbReference>
<evidence type="ECO:0000256" key="4">
    <source>
        <dbReference type="PROSITE-ProRule" id="PRU00723"/>
    </source>
</evidence>
<gene>
    <name evidence="7" type="ORF">DFQ27_008159</name>
</gene>
<reference evidence="7" key="1">
    <citation type="journal article" date="2020" name="Fungal Divers.">
        <title>Resolving the Mortierellaceae phylogeny through synthesis of multi-gene phylogenetics and phylogenomics.</title>
        <authorList>
            <person name="Vandepol N."/>
            <person name="Liber J."/>
            <person name="Desiro A."/>
            <person name="Na H."/>
            <person name="Kennedy M."/>
            <person name="Barry K."/>
            <person name="Grigoriev I.V."/>
            <person name="Miller A.N."/>
            <person name="O'Donnell K."/>
            <person name="Stajich J.E."/>
            <person name="Bonito G."/>
        </authorList>
    </citation>
    <scope>NUCLEOTIDE SEQUENCE</scope>
    <source>
        <strain evidence="7">BC1065</strain>
    </source>
</reference>
<evidence type="ECO:0000313" key="8">
    <source>
        <dbReference type="Proteomes" id="UP000807716"/>
    </source>
</evidence>
<feature type="compositionally biased region" description="Basic and acidic residues" evidence="5">
    <location>
        <begin position="16"/>
        <end position="29"/>
    </location>
</feature>
<feature type="zinc finger region" description="C3H1-type" evidence="4">
    <location>
        <begin position="36"/>
        <end position="64"/>
    </location>
</feature>
<comment type="caution">
    <text evidence="7">The sequence shown here is derived from an EMBL/GenBank/DDBJ whole genome shotgun (WGS) entry which is preliminary data.</text>
</comment>
<evidence type="ECO:0000256" key="3">
    <source>
        <dbReference type="ARBA" id="ARBA00022833"/>
    </source>
</evidence>
<proteinExistence type="predicted"/>
<keyword evidence="3 4" id="KW-0862">Zinc</keyword>
<feature type="region of interest" description="Disordered" evidence="5">
    <location>
        <begin position="224"/>
        <end position="246"/>
    </location>
</feature>
<dbReference type="GO" id="GO:0008270">
    <property type="term" value="F:zinc ion binding"/>
    <property type="evidence" value="ECO:0007669"/>
    <property type="project" value="UniProtKB-KW"/>
</dbReference>
<evidence type="ECO:0000313" key="7">
    <source>
        <dbReference type="EMBL" id="KAG0252294.1"/>
    </source>
</evidence>
<name>A0A9P6PUF2_9FUNG</name>
<dbReference type="AlphaFoldDB" id="A0A9P6PUF2"/>
<feature type="compositionally biased region" description="Polar residues" evidence="5">
    <location>
        <begin position="1"/>
        <end position="15"/>
    </location>
</feature>
<sequence length="440" mass="48229">MATLQSSTGAISNASESKKAARTADKQERLPAPLDPFGNEVCRLFLKFGKCRYGKKCKLSHIKPSPGTFSYWESTSRAVNVPPPTRMVPVINEEPQPSIAPDIKFSLGIKRPRSHTQELSAPAAARRKTEDSTPTTPTTDQAINDTHMEAASMPVDVEDSRQLPPSTVSATPARKRRKKTKQPTGSAPLLAQYFVRPTSQRLSTSSLSSSNRGFTPTTATAVNTFSGTAGKPASNTKKLKSTSNTTTVPADRIEQWYVSNRAELEPGSGRLMMTAGSPDTPGKKNQLKVMRRHHWECRQAVLQGLERTVPKTYALKLVRSRINWPRVTPYLGLVLQAAFELEITNELLPVLAMTVQAQLEHNAMGGRALEELVVSWGLSELQARRCGNLVWEMMVTAAGDASVAEGRLGVGHIVREMESKHDFAVLKERLSEFGEQNGTV</sequence>